<dbReference type="EC" id="5.6.2.4" evidence="7"/>
<dbReference type="GO" id="GO:0016887">
    <property type="term" value="F:ATP hydrolysis activity"/>
    <property type="evidence" value="ECO:0007669"/>
    <property type="project" value="RHEA"/>
</dbReference>
<dbReference type="GO" id="GO:0000725">
    <property type="term" value="P:recombinational repair"/>
    <property type="evidence" value="ECO:0007669"/>
    <property type="project" value="TreeGrafter"/>
</dbReference>
<organism evidence="11 12">
    <name type="scientific">Hwanghaeella grinnelliae</name>
    <dbReference type="NCBI Taxonomy" id="2500179"/>
    <lineage>
        <taxon>Bacteria</taxon>
        <taxon>Pseudomonadati</taxon>
        <taxon>Pseudomonadota</taxon>
        <taxon>Alphaproteobacteria</taxon>
        <taxon>Rhodospirillales</taxon>
        <taxon>Rhodospirillaceae</taxon>
        <taxon>Hwanghaeella</taxon>
    </lineage>
</organism>
<dbReference type="PROSITE" id="PS51198">
    <property type="entry name" value="UVRD_HELICASE_ATP_BIND"/>
    <property type="match status" value="1"/>
</dbReference>
<dbReference type="PANTHER" id="PTHR11070">
    <property type="entry name" value="UVRD / RECB / PCRA DNA HELICASE FAMILY MEMBER"/>
    <property type="match status" value="1"/>
</dbReference>
<dbReference type="GO" id="GO:0006265">
    <property type="term" value="P:DNA topological change"/>
    <property type="evidence" value="ECO:0007669"/>
    <property type="project" value="InterPro"/>
</dbReference>
<protein>
    <recommendedName>
        <fullName evidence="7">DNA 3'-5' helicase</fullName>
        <ecNumber evidence="7">5.6.2.4</ecNumber>
    </recommendedName>
</protein>
<dbReference type="AlphaFoldDB" id="A0A3S2VMG9"/>
<evidence type="ECO:0000256" key="4">
    <source>
        <dbReference type="ARBA" id="ARBA00022840"/>
    </source>
</evidence>
<name>A0A3S2VMG9_9PROT</name>
<dbReference type="Gene3D" id="3.30.65.10">
    <property type="entry name" value="Bacterial Topoisomerase I, domain 1"/>
    <property type="match status" value="1"/>
</dbReference>
<dbReference type="Pfam" id="PF00580">
    <property type="entry name" value="UvrD-helicase"/>
    <property type="match status" value="2"/>
</dbReference>
<evidence type="ECO:0000256" key="7">
    <source>
        <dbReference type="ARBA" id="ARBA00034808"/>
    </source>
</evidence>
<dbReference type="Pfam" id="PF01396">
    <property type="entry name" value="Zn_ribbon_Top1"/>
    <property type="match status" value="1"/>
</dbReference>
<evidence type="ECO:0000256" key="6">
    <source>
        <dbReference type="ARBA" id="ARBA00034617"/>
    </source>
</evidence>
<dbReference type="Gene3D" id="3.40.91.30">
    <property type="match status" value="1"/>
</dbReference>
<evidence type="ECO:0000313" key="12">
    <source>
        <dbReference type="Proteomes" id="UP000287447"/>
    </source>
</evidence>
<dbReference type="InterPro" id="IPR027417">
    <property type="entry name" value="P-loop_NTPase"/>
</dbReference>
<dbReference type="GO" id="GO:0043138">
    <property type="term" value="F:3'-5' DNA helicase activity"/>
    <property type="evidence" value="ECO:0007669"/>
    <property type="project" value="UniProtKB-EC"/>
</dbReference>
<dbReference type="GO" id="GO:0005829">
    <property type="term" value="C:cytosol"/>
    <property type="evidence" value="ECO:0007669"/>
    <property type="project" value="TreeGrafter"/>
</dbReference>
<sequence>MENSVANKRKRRSALAGAILRPLGHLYWGLELTDAGIELLGGPGRRVAIAELASPAETKRFFGFSSVVLPLRDGTSLTVAGLGHSDTTSIIHDANEAFRHHILKVFAKDEAEIATVSEAVARLDSPRRYPSASLLAPFLERASHISTAFPERIPTGVLSVEQDAMLEALRALLHDPQKARGRAIERFIEAELENVRTFLDTIESNPLTPEQRLAVVTDEDATLVLAGAGSGKTSVIVGKAAYLIERGIRRPEEILLMAFGRDAAAEMVGRIKERSGADVEALTFHALGYEIIRKVEGSAPALAAHASDDAQFRKLLREILVEDIAKKWRLGGLLKDWFSEFYWPYKSEWDFKNKNAYYRYVEAHELRTLAGERVRSFEELEIANWLYVNGIEYEYEPVYEHPLPKNDRRAYTPDFRLKESGVYIEHFGIRKVRGPDGGIRLTTAPYIDHDRYLADMEWKRQVHREHSTVLVETFSYEQVEGRLTKGLGEKLEPYVTFSPIPEDSLLNTLSGMGQIDTFTQTLATFPRHFKGSGMTIEKCRSRSASAEDSKRAKAFLRLFEPLFETYQERLEGRIDFEDMIHRAAEHVEAGRFQSPYRHLLVDEFQDISEGRARLLRALKNQHADARIFAVGDDWQSIYRFAGSDIHLMRSFGQEFGGTFAGEENIHSTVDLGRTFRSVDKIALPARRFVLQNPSQIDKKVIPASDAKDPAISVTYYESGQDGDALRSTLQGLSTRLGEASVLLLGRYNFLRPRDFEQLTAAFPRLNLRFMTVHGSKGLEADHVVILRATNDLMGFPSEIVDDPLLNLVLPKPEKFDHAEERRLFYVALTRARKTVTILADRDQPSAFVEELLSKPEYQTIQRGAAVIAVHRCGACGGRMLADTSGYGHTSFHCEHKFLCGERLPPCSVCGQDLPIKVNPDADHLACACGAQYPACPEYGDGWLVERKGRHGRFLGCVNYPACKGTKPLPKPHARSGPT</sequence>
<evidence type="ECO:0000256" key="8">
    <source>
        <dbReference type="ARBA" id="ARBA00048988"/>
    </source>
</evidence>
<dbReference type="Pfam" id="PF13361">
    <property type="entry name" value="UvrD_C"/>
    <property type="match status" value="1"/>
</dbReference>
<dbReference type="GO" id="GO:0003677">
    <property type="term" value="F:DNA binding"/>
    <property type="evidence" value="ECO:0007669"/>
    <property type="project" value="InterPro"/>
</dbReference>
<dbReference type="InterPro" id="IPR014016">
    <property type="entry name" value="UvrD-like_ATP-bd"/>
</dbReference>
<dbReference type="OrthoDB" id="9810135at2"/>
<keyword evidence="3 9" id="KW-0347">Helicase</keyword>
<evidence type="ECO:0000256" key="3">
    <source>
        <dbReference type="ARBA" id="ARBA00022806"/>
    </source>
</evidence>
<dbReference type="GO" id="GO:0003916">
    <property type="term" value="F:DNA topoisomerase activity"/>
    <property type="evidence" value="ECO:0007669"/>
    <property type="project" value="InterPro"/>
</dbReference>
<dbReference type="Proteomes" id="UP000287447">
    <property type="component" value="Unassembled WGS sequence"/>
</dbReference>
<evidence type="ECO:0000256" key="2">
    <source>
        <dbReference type="ARBA" id="ARBA00022801"/>
    </source>
</evidence>
<reference evidence="12" key="1">
    <citation type="submission" date="2019-01" db="EMBL/GenBank/DDBJ databases">
        <title>Gri0909 isolated from a small marine red alga.</title>
        <authorList>
            <person name="Kim J."/>
            <person name="Jeong S.E."/>
            <person name="Jeon C.O."/>
        </authorList>
    </citation>
    <scope>NUCLEOTIDE SEQUENCE [LARGE SCALE GENOMIC DNA]</scope>
    <source>
        <strain evidence="12">Gri0909</strain>
    </source>
</reference>
<dbReference type="SUPFAM" id="SSF57783">
    <property type="entry name" value="Zinc beta-ribbon"/>
    <property type="match status" value="1"/>
</dbReference>
<evidence type="ECO:0000256" key="1">
    <source>
        <dbReference type="ARBA" id="ARBA00022741"/>
    </source>
</evidence>
<comment type="catalytic activity">
    <reaction evidence="8">
        <text>ATP + H2O = ADP + phosphate + H(+)</text>
        <dbReference type="Rhea" id="RHEA:13065"/>
        <dbReference type="ChEBI" id="CHEBI:15377"/>
        <dbReference type="ChEBI" id="CHEBI:15378"/>
        <dbReference type="ChEBI" id="CHEBI:30616"/>
        <dbReference type="ChEBI" id="CHEBI:43474"/>
        <dbReference type="ChEBI" id="CHEBI:456216"/>
        <dbReference type="EC" id="5.6.2.4"/>
    </reaction>
</comment>
<proteinExistence type="predicted"/>
<keyword evidence="4 9" id="KW-0067">ATP-binding</keyword>
<dbReference type="PANTHER" id="PTHR11070:SF63">
    <property type="entry name" value="DNA HELICASE IV"/>
    <property type="match status" value="1"/>
</dbReference>
<dbReference type="SUPFAM" id="SSF52540">
    <property type="entry name" value="P-loop containing nucleoside triphosphate hydrolases"/>
    <property type="match status" value="1"/>
</dbReference>
<evidence type="ECO:0000313" key="11">
    <source>
        <dbReference type="EMBL" id="RVU33949.1"/>
    </source>
</evidence>
<feature type="domain" description="UvrD-like helicase ATP-binding" evidence="10">
    <location>
        <begin position="205"/>
        <end position="678"/>
    </location>
</feature>
<dbReference type="InterPro" id="IPR014017">
    <property type="entry name" value="DNA_helicase_UvrD-like_C"/>
</dbReference>
<gene>
    <name evidence="11" type="ORF">EOI86_22750</name>
</gene>
<dbReference type="InterPro" id="IPR013498">
    <property type="entry name" value="Topo_IA_Znf"/>
</dbReference>
<accession>A0A3S2VMG9</accession>
<keyword evidence="12" id="KW-1185">Reference proteome</keyword>
<dbReference type="GO" id="GO:0005694">
    <property type="term" value="C:chromosome"/>
    <property type="evidence" value="ECO:0007669"/>
    <property type="project" value="InterPro"/>
</dbReference>
<keyword evidence="5" id="KW-0413">Isomerase</keyword>
<feature type="binding site" evidence="9">
    <location>
        <begin position="226"/>
        <end position="233"/>
    </location>
    <ligand>
        <name>ATP</name>
        <dbReference type="ChEBI" id="CHEBI:30616"/>
    </ligand>
</feature>
<evidence type="ECO:0000259" key="10">
    <source>
        <dbReference type="PROSITE" id="PS51198"/>
    </source>
</evidence>
<dbReference type="InterPro" id="IPR000212">
    <property type="entry name" value="DNA_helicase_UvrD/REP"/>
</dbReference>
<comment type="caution">
    <text evidence="11">The sequence shown here is derived from an EMBL/GenBank/DDBJ whole genome shotgun (WGS) entry which is preliminary data.</text>
</comment>
<dbReference type="EMBL" id="SADE01000004">
    <property type="protein sequence ID" value="RVU33949.1"/>
    <property type="molecule type" value="Genomic_DNA"/>
</dbReference>
<evidence type="ECO:0000256" key="9">
    <source>
        <dbReference type="PROSITE-ProRule" id="PRU00560"/>
    </source>
</evidence>
<keyword evidence="1 9" id="KW-0547">Nucleotide-binding</keyword>
<comment type="catalytic activity">
    <reaction evidence="6">
        <text>Couples ATP hydrolysis with the unwinding of duplex DNA by translocating in the 3'-5' direction.</text>
        <dbReference type="EC" id="5.6.2.4"/>
    </reaction>
</comment>
<keyword evidence="2 9" id="KW-0378">Hydrolase</keyword>
<dbReference type="GO" id="GO:0005524">
    <property type="term" value="F:ATP binding"/>
    <property type="evidence" value="ECO:0007669"/>
    <property type="project" value="UniProtKB-UniRule"/>
</dbReference>
<evidence type="ECO:0000256" key="5">
    <source>
        <dbReference type="ARBA" id="ARBA00023235"/>
    </source>
</evidence>
<dbReference type="Gene3D" id="3.40.50.300">
    <property type="entry name" value="P-loop containing nucleotide triphosphate hydrolases"/>
    <property type="match status" value="3"/>
</dbReference>